<dbReference type="InterPro" id="IPR000210">
    <property type="entry name" value="BTB/POZ_dom"/>
</dbReference>
<dbReference type="PROSITE" id="PS50144">
    <property type="entry name" value="MATH"/>
    <property type="match status" value="1"/>
</dbReference>
<dbReference type="EnsemblMetazoa" id="XM_003424605">
    <property type="protein sequence ID" value="XP_003424653"/>
    <property type="gene ID" value="LOC100115936"/>
</dbReference>
<accession>A0A7M7GBN7</accession>
<name>A0A7M7GBN7_NASVI</name>
<dbReference type="SUPFAM" id="SSF54695">
    <property type="entry name" value="POZ domain"/>
    <property type="match status" value="1"/>
</dbReference>
<feature type="domain" description="MATH" evidence="2">
    <location>
        <begin position="18"/>
        <end position="149"/>
    </location>
</feature>
<gene>
    <name evidence="3" type="primary">100115936</name>
</gene>
<dbReference type="Pfam" id="PF00651">
    <property type="entry name" value="BTB"/>
    <property type="match status" value="1"/>
</dbReference>
<evidence type="ECO:0000259" key="1">
    <source>
        <dbReference type="PROSITE" id="PS50097"/>
    </source>
</evidence>
<dbReference type="Gene3D" id="2.60.210.10">
    <property type="entry name" value="Apoptosis, Tumor Necrosis Factor Receptor Associated Protein 2, Chain A"/>
    <property type="match status" value="1"/>
</dbReference>
<dbReference type="Gene3D" id="3.30.710.10">
    <property type="entry name" value="Potassium Channel Kv1.1, Chain A"/>
    <property type="match status" value="1"/>
</dbReference>
<evidence type="ECO:0000313" key="4">
    <source>
        <dbReference type="Proteomes" id="UP000002358"/>
    </source>
</evidence>
<dbReference type="Proteomes" id="UP000002358">
    <property type="component" value="Chromosome 1"/>
</dbReference>
<feature type="domain" description="BTB" evidence="1">
    <location>
        <begin position="157"/>
        <end position="226"/>
    </location>
</feature>
<reference evidence="3" key="1">
    <citation type="submission" date="2021-01" db="UniProtKB">
        <authorList>
            <consortium name="EnsemblMetazoa"/>
        </authorList>
    </citation>
    <scope>IDENTIFICATION</scope>
</reference>
<dbReference type="SMART" id="SM00225">
    <property type="entry name" value="BTB"/>
    <property type="match status" value="1"/>
</dbReference>
<dbReference type="OrthoDB" id="6426113at2759"/>
<dbReference type="KEGG" id="nvi:100115936"/>
<organism evidence="3 4">
    <name type="scientific">Nasonia vitripennis</name>
    <name type="common">Parasitic wasp</name>
    <dbReference type="NCBI Taxonomy" id="7425"/>
    <lineage>
        <taxon>Eukaryota</taxon>
        <taxon>Metazoa</taxon>
        <taxon>Ecdysozoa</taxon>
        <taxon>Arthropoda</taxon>
        <taxon>Hexapoda</taxon>
        <taxon>Insecta</taxon>
        <taxon>Pterygota</taxon>
        <taxon>Neoptera</taxon>
        <taxon>Endopterygota</taxon>
        <taxon>Hymenoptera</taxon>
        <taxon>Apocrita</taxon>
        <taxon>Proctotrupomorpha</taxon>
        <taxon>Chalcidoidea</taxon>
        <taxon>Pteromalidae</taxon>
        <taxon>Pteromalinae</taxon>
        <taxon>Nasonia</taxon>
    </lineage>
</organism>
<dbReference type="InterPro" id="IPR008974">
    <property type="entry name" value="TRAF-like"/>
</dbReference>
<evidence type="ECO:0000313" key="3">
    <source>
        <dbReference type="EnsemblMetazoa" id="XP_003424653"/>
    </source>
</evidence>
<dbReference type="AlphaFoldDB" id="A0A7M7GBN7"/>
<dbReference type="InterPro" id="IPR002083">
    <property type="entry name" value="MATH/TRAF_dom"/>
</dbReference>
<evidence type="ECO:0000259" key="2">
    <source>
        <dbReference type="PROSITE" id="PS50144"/>
    </source>
</evidence>
<dbReference type="InterPro" id="IPR011333">
    <property type="entry name" value="SKP1/BTB/POZ_sf"/>
</dbReference>
<dbReference type="PROSITE" id="PS50097">
    <property type="entry name" value="BTB"/>
    <property type="match status" value="1"/>
</dbReference>
<protein>
    <submittedName>
        <fullName evidence="3">Uncharacterized protein</fullName>
    </submittedName>
</protein>
<dbReference type="SMR" id="A0A7M7GBN7"/>
<sequence length="317" mass="36219">MSLISIGDVSVTPCCTCVAKYQWDMHNFWICCKDSEDMLVSPEFLAAHDSSPIIWSQLAFYPKGKTNKYNACFSIFVKIISRCADVDITEVTLSLFNDEHELISRVFKQPTHTDASLWGAEKFIHRSVAKEKVMSKKEPNDNLTIYLTMKTKKSQGSMGVLRFGDKSIRAHRIILSRRSPVFSFILMGRLNQAQEHKIVSVPIYISYNVCLEMLRFMYTERVNDMDAIADELLIAASEYCIEDLKRLCEMSLIKNLNVDNVIQRLELAHSCGAETLKATAIGFMAVHSGLLIQKREYRAMATDVSYEVYTAHYNRFT</sequence>
<keyword evidence="4" id="KW-1185">Reference proteome</keyword>
<dbReference type="GO" id="GO:0030163">
    <property type="term" value="P:protein catabolic process"/>
    <property type="evidence" value="ECO:0007669"/>
    <property type="project" value="UniProtKB-ARBA"/>
</dbReference>
<dbReference type="PANTHER" id="PTHR24413">
    <property type="entry name" value="SPECKLE-TYPE POZ PROTEIN"/>
    <property type="match status" value="1"/>
</dbReference>
<dbReference type="SUPFAM" id="SSF49599">
    <property type="entry name" value="TRAF domain-like"/>
    <property type="match status" value="1"/>
</dbReference>
<proteinExistence type="predicted"/>